<protein>
    <recommendedName>
        <fullName evidence="4">Zn(2)-C6 fungal-type domain-containing protein</fullName>
    </recommendedName>
</protein>
<gene>
    <name evidence="5" type="ORF">SAPIO_CDS4810</name>
</gene>
<sequence>MGSDESGALPIHNGEPDPDADNPQVEQRPAKRAKLTSASFTRRKRAVAACQFCRLRKTKCDTVKPVCGFCRYHNAKCVYVDPDEDASVQDESTYRHEEILKRFDELKSLLQATSSQLATAGSVATATATATPPAATTAAATLSQSPQAHATPAAASDSDTITSQLPNQASLPSYSLCYTATKCESLLRWPMFEGIISDRDAQIHSFVLSPQDSVDINHTSPLPQTPSFGLQPISVGDGVYLKPAVQEEALVPLCHKFLAHVHPRNPILEPEELLAYAKAAAENGLGWDGPTCLVLLACALACYTQPWTPPMDTELTPSGPDSDFSNVSRSIEYGPAAEAYYLGAKKRMGLLETSLVDMQCLFFACIYEKYRLRPVQAWMYLQRAAACLHIFQLSRDATSVDVAGSVATPRPTGHHHLVQRLFWSVFKAESELAPELGLKPNIPMGFDYPDALPSPPASLTLSQNDEGIGSSRRVDILERAEEERSWYFYLAEISLRRTIDGIISLFYGPGEEYWMKHISLLVRQFYESEKQISLWYSHLPSSLKFDAIKHPSNELAFYLQGRFRDWRECISRPLLYYYLHHPADRPPTPQVINIAQQEVSLCTEIIRWGVHHHRHGGTWFICRTSFRSAMLILAVVIKDGEVRPPANWWDLVKLSVATLEKWSVGARDLSRMKGVLERLLDVVCERENLLAARTVQSYGFCYHFSSAPAVKGIGNLNSCLRLSGEESYTVSSPRPIAADQIRAITDYAVVNSGNVLRSRLSVHLILQSFLSSASFSLDVS</sequence>
<evidence type="ECO:0000256" key="2">
    <source>
        <dbReference type="ARBA" id="ARBA00023242"/>
    </source>
</evidence>
<dbReference type="InterPro" id="IPR036864">
    <property type="entry name" value="Zn2-C6_fun-type_DNA-bd_sf"/>
</dbReference>
<dbReference type="Proteomes" id="UP000028545">
    <property type="component" value="Unassembled WGS sequence"/>
</dbReference>
<dbReference type="CDD" id="cd12148">
    <property type="entry name" value="fungal_TF_MHR"/>
    <property type="match status" value="1"/>
</dbReference>
<dbReference type="VEuPathDB" id="FungiDB:SAPIO_CDS4810"/>
<dbReference type="PROSITE" id="PS50048">
    <property type="entry name" value="ZN2_CY6_FUNGAL_2"/>
    <property type="match status" value="1"/>
</dbReference>
<feature type="domain" description="Zn(2)-C6 fungal-type" evidence="4">
    <location>
        <begin position="49"/>
        <end position="79"/>
    </location>
</feature>
<dbReference type="InterPro" id="IPR001138">
    <property type="entry name" value="Zn2Cys6_DnaBD"/>
</dbReference>
<dbReference type="InterPro" id="IPR053181">
    <property type="entry name" value="EcdB-like_regulator"/>
</dbReference>
<dbReference type="Pfam" id="PF00172">
    <property type="entry name" value="Zn_clus"/>
    <property type="match status" value="1"/>
</dbReference>
<evidence type="ECO:0000256" key="3">
    <source>
        <dbReference type="SAM" id="MobiDB-lite"/>
    </source>
</evidence>
<dbReference type="CDD" id="cd00067">
    <property type="entry name" value="GAL4"/>
    <property type="match status" value="1"/>
</dbReference>
<proteinExistence type="predicted"/>
<keyword evidence="6" id="KW-1185">Reference proteome</keyword>
<dbReference type="Gene3D" id="4.10.240.10">
    <property type="entry name" value="Zn(2)-C6 fungal-type DNA-binding domain"/>
    <property type="match status" value="1"/>
</dbReference>
<dbReference type="OrthoDB" id="4356994at2759"/>
<evidence type="ECO:0000313" key="6">
    <source>
        <dbReference type="Proteomes" id="UP000028545"/>
    </source>
</evidence>
<keyword evidence="1" id="KW-0479">Metal-binding</keyword>
<dbReference type="PANTHER" id="PTHR47785">
    <property type="entry name" value="ZN(II)2CYS6 TRANSCRIPTION FACTOR (EUROFUNG)-RELATED-RELATED"/>
    <property type="match status" value="1"/>
</dbReference>
<dbReference type="EMBL" id="JOWA01000094">
    <property type="protein sequence ID" value="KEZ43353.1"/>
    <property type="molecule type" value="Genomic_DNA"/>
</dbReference>
<dbReference type="RefSeq" id="XP_016643152.1">
    <property type="nucleotide sequence ID" value="XM_016787273.1"/>
</dbReference>
<name>A0A084G7P1_PSEDA</name>
<dbReference type="GO" id="GO:0008270">
    <property type="term" value="F:zinc ion binding"/>
    <property type="evidence" value="ECO:0007669"/>
    <property type="project" value="InterPro"/>
</dbReference>
<dbReference type="HOGENOM" id="CLU_004835_2_0_1"/>
<dbReference type="GeneID" id="27723882"/>
<dbReference type="SMART" id="SM00066">
    <property type="entry name" value="GAL4"/>
    <property type="match status" value="1"/>
</dbReference>
<dbReference type="PROSITE" id="PS00463">
    <property type="entry name" value="ZN2_CY6_FUNGAL_1"/>
    <property type="match status" value="1"/>
</dbReference>
<evidence type="ECO:0000313" key="5">
    <source>
        <dbReference type="EMBL" id="KEZ43353.1"/>
    </source>
</evidence>
<feature type="region of interest" description="Disordered" evidence="3">
    <location>
        <begin position="1"/>
        <end position="38"/>
    </location>
</feature>
<dbReference type="PANTHER" id="PTHR47785:SF5">
    <property type="entry name" value="ZN(II)2CYS6 TRANSCRIPTION FACTOR (EUROFUNG)"/>
    <property type="match status" value="1"/>
</dbReference>
<dbReference type="InterPro" id="IPR007219">
    <property type="entry name" value="XnlR_reg_dom"/>
</dbReference>
<dbReference type="AlphaFoldDB" id="A0A084G7P1"/>
<comment type="caution">
    <text evidence="5">The sequence shown here is derived from an EMBL/GenBank/DDBJ whole genome shotgun (WGS) entry which is preliminary data.</text>
</comment>
<reference evidence="5 6" key="1">
    <citation type="journal article" date="2014" name="Genome Announc.">
        <title>Draft genome sequence of the pathogenic fungus Scedosporium apiospermum.</title>
        <authorList>
            <person name="Vandeputte P."/>
            <person name="Ghamrawi S."/>
            <person name="Rechenmann M."/>
            <person name="Iltis A."/>
            <person name="Giraud S."/>
            <person name="Fleury M."/>
            <person name="Thornton C."/>
            <person name="Delhaes L."/>
            <person name="Meyer W."/>
            <person name="Papon N."/>
            <person name="Bouchara J.P."/>
        </authorList>
    </citation>
    <scope>NUCLEOTIDE SEQUENCE [LARGE SCALE GENOMIC DNA]</scope>
    <source>
        <strain evidence="5 6">IHEM 14462</strain>
    </source>
</reference>
<accession>A0A084G7P1</accession>
<keyword evidence="2" id="KW-0539">Nucleus</keyword>
<dbReference type="GO" id="GO:0000981">
    <property type="term" value="F:DNA-binding transcription factor activity, RNA polymerase II-specific"/>
    <property type="evidence" value="ECO:0007669"/>
    <property type="project" value="InterPro"/>
</dbReference>
<dbReference type="KEGG" id="sapo:SAPIO_CDS4810"/>
<dbReference type="SUPFAM" id="SSF57701">
    <property type="entry name" value="Zn2/Cys6 DNA-binding domain"/>
    <property type="match status" value="1"/>
</dbReference>
<dbReference type="GO" id="GO:0006351">
    <property type="term" value="P:DNA-templated transcription"/>
    <property type="evidence" value="ECO:0007669"/>
    <property type="project" value="InterPro"/>
</dbReference>
<organism evidence="5 6">
    <name type="scientific">Pseudallescheria apiosperma</name>
    <name type="common">Scedosporium apiospermum</name>
    <dbReference type="NCBI Taxonomy" id="563466"/>
    <lineage>
        <taxon>Eukaryota</taxon>
        <taxon>Fungi</taxon>
        <taxon>Dikarya</taxon>
        <taxon>Ascomycota</taxon>
        <taxon>Pezizomycotina</taxon>
        <taxon>Sordariomycetes</taxon>
        <taxon>Hypocreomycetidae</taxon>
        <taxon>Microascales</taxon>
        <taxon>Microascaceae</taxon>
        <taxon>Scedosporium</taxon>
    </lineage>
</organism>
<dbReference type="GO" id="GO:0003677">
    <property type="term" value="F:DNA binding"/>
    <property type="evidence" value="ECO:0007669"/>
    <property type="project" value="InterPro"/>
</dbReference>
<dbReference type="Pfam" id="PF04082">
    <property type="entry name" value="Fungal_trans"/>
    <property type="match status" value="1"/>
</dbReference>
<dbReference type="OMA" id="GMECNYP"/>
<evidence type="ECO:0000259" key="4">
    <source>
        <dbReference type="PROSITE" id="PS50048"/>
    </source>
</evidence>
<feature type="region of interest" description="Disordered" evidence="3">
    <location>
        <begin position="137"/>
        <end position="161"/>
    </location>
</feature>
<evidence type="ECO:0000256" key="1">
    <source>
        <dbReference type="ARBA" id="ARBA00022723"/>
    </source>
</evidence>